<evidence type="ECO:0000313" key="3">
    <source>
        <dbReference type="Proteomes" id="UP000061432"/>
    </source>
</evidence>
<dbReference type="AlphaFoldDB" id="A0A0C6EUJ0"/>
<dbReference type="OrthoDB" id="8005593at2"/>
<dbReference type="PATRIC" id="fig|270351.10.peg.159"/>
<protein>
    <submittedName>
        <fullName evidence="2">Uncharacterized protein</fullName>
    </submittedName>
</protein>
<reference evidence="3" key="2">
    <citation type="submission" date="2015-01" db="EMBL/GenBank/DDBJ databases">
        <title>Complete genome sequence of Methylobacterium aquaticum strain 22A.</title>
        <authorList>
            <person name="Tani A."/>
            <person name="Ogura Y."/>
            <person name="Hayashi T."/>
        </authorList>
    </citation>
    <scope>NUCLEOTIDE SEQUENCE [LARGE SCALE GENOMIC DNA]</scope>
    <source>
        <strain evidence="3">MA-22A</strain>
    </source>
</reference>
<sequence>MGTRKERRSRWFLAALGLAVAAGPVAAQRAKAPGKPAPDKAAVPTKVVACASLANLRILMTETAGDSAAIKARLADPKADHLGCARFGPDRVEGNAERVVVGGTAYDCLKVKESSLCRWALSGVPAEAP</sequence>
<name>A0A0C6EUJ0_9HYPH</name>
<feature type="chain" id="PRO_5002196949" evidence="1">
    <location>
        <begin position="28"/>
        <end position="129"/>
    </location>
</feature>
<organism evidence="2 3">
    <name type="scientific">Methylobacterium aquaticum</name>
    <dbReference type="NCBI Taxonomy" id="270351"/>
    <lineage>
        <taxon>Bacteria</taxon>
        <taxon>Pseudomonadati</taxon>
        <taxon>Pseudomonadota</taxon>
        <taxon>Alphaproteobacteria</taxon>
        <taxon>Hyphomicrobiales</taxon>
        <taxon>Methylobacteriaceae</taxon>
        <taxon>Methylobacterium</taxon>
    </lineage>
</organism>
<gene>
    <name evidence="2" type="ORF">Maq22A_c00825</name>
</gene>
<accession>A0A0C6EUJ0</accession>
<evidence type="ECO:0000313" key="2">
    <source>
        <dbReference type="EMBL" id="BAQ43671.1"/>
    </source>
</evidence>
<dbReference type="KEGG" id="maqu:Maq22A_c00825"/>
<dbReference type="EMBL" id="AP014704">
    <property type="protein sequence ID" value="BAQ43671.1"/>
    <property type="molecule type" value="Genomic_DNA"/>
</dbReference>
<keyword evidence="1" id="KW-0732">Signal</keyword>
<dbReference type="Proteomes" id="UP000061432">
    <property type="component" value="Chromosome"/>
</dbReference>
<evidence type="ECO:0000256" key="1">
    <source>
        <dbReference type="SAM" id="SignalP"/>
    </source>
</evidence>
<dbReference type="STRING" id="270351.Maq22A_c00825"/>
<proteinExistence type="predicted"/>
<reference evidence="2 3" key="1">
    <citation type="journal article" date="2015" name="Genome Announc.">
        <title>Complete Genome Sequence of Methylobacterium aquaticum Strain 22A, Isolated from Racomitrium japonicum Moss.</title>
        <authorList>
            <person name="Tani A."/>
            <person name="Ogura Y."/>
            <person name="Hayashi T."/>
            <person name="Kimbara K."/>
        </authorList>
    </citation>
    <scope>NUCLEOTIDE SEQUENCE [LARGE SCALE GENOMIC DNA]</scope>
    <source>
        <strain evidence="2 3">MA-22A</strain>
    </source>
</reference>
<feature type="signal peptide" evidence="1">
    <location>
        <begin position="1"/>
        <end position="27"/>
    </location>
</feature>